<evidence type="ECO:0000256" key="2">
    <source>
        <dbReference type="ARBA" id="ARBA00023125"/>
    </source>
</evidence>
<dbReference type="GO" id="GO:0003700">
    <property type="term" value="F:DNA-binding transcription factor activity"/>
    <property type="evidence" value="ECO:0007669"/>
    <property type="project" value="TreeGrafter"/>
</dbReference>
<evidence type="ECO:0000256" key="1">
    <source>
        <dbReference type="ARBA" id="ARBA00023015"/>
    </source>
</evidence>
<dbReference type="GO" id="GO:0005829">
    <property type="term" value="C:cytosol"/>
    <property type="evidence" value="ECO:0007669"/>
    <property type="project" value="TreeGrafter"/>
</dbReference>
<gene>
    <name evidence="5" type="ORF">HIR71_07710</name>
</gene>
<keyword evidence="3" id="KW-0804">Transcription</keyword>
<evidence type="ECO:0000259" key="4">
    <source>
        <dbReference type="SMART" id="SM00100"/>
    </source>
</evidence>
<evidence type="ECO:0000256" key="3">
    <source>
        <dbReference type="ARBA" id="ARBA00023163"/>
    </source>
</evidence>
<dbReference type="AlphaFoldDB" id="A0A7Y0LY86"/>
<evidence type="ECO:0000313" key="5">
    <source>
        <dbReference type="EMBL" id="NMR20105.1"/>
    </source>
</evidence>
<dbReference type="PANTHER" id="PTHR24567">
    <property type="entry name" value="CRP FAMILY TRANSCRIPTIONAL REGULATORY PROTEIN"/>
    <property type="match status" value="1"/>
</dbReference>
<dbReference type="GO" id="GO:0003677">
    <property type="term" value="F:DNA binding"/>
    <property type="evidence" value="ECO:0007669"/>
    <property type="project" value="UniProtKB-KW"/>
</dbReference>
<dbReference type="Gene3D" id="2.60.120.10">
    <property type="entry name" value="Jelly Rolls"/>
    <property type="match status" value="1"/>
</dbReference>
<dbReference type="Pfam" id="PF13545">
    <property type="entry name" value="HTH_Crp_2"/>
    <property type="match status" value="1"/>
</dbReference>
<name>A0A7Y0LY86_CELFI</name>
<dbReference type="InterPro" id="IPR014710">
    <property type="entry name" value="RmlC-like_jellyroll"/>
</dbReference>
<dbReference type="Gene3D" id="1.10.10.10">
    <property type="entry name" value="Winged helix-like DNA-binding domain superfamily/Winged helix DNA-binding domain"/>
    <property type="match status" value="1"/>
</dbReference>
<dbReference type="SMART" id="SM00100">
    <property type="entry name" value="cNMP"/>
    <property type="match status" value="1"/>
</dbReference>
<dbReference type="EMBL" id="JABCJJ010000009">
    <property type="protein sequence ID" value="NMR20105.1"/>
    <property type="molecule type" value="Genomic_DNA"/>
</dbReference>
<dbReference type="Proteomes" id="UP000562124">
    <property type="component" value="Unassembled WGS sequence"/>
</dbReference>
<organism evidence="5 6">
    <name type="scientific">Cellulomonas fimi</name>
    <dbReference type="NCBI Taxonomy" id="1708"/>
    <lineage>
        <taxon>Bacteria</taxon>
        <taxon>Bacillati</taxon>
        <taxon>Actinomycetota</taxon>
        <taxon>Actinomycetes</taxon>
        <taxon>Micrococcales</taxon>
        <taxon>Cellulomonadaceae</taxon>
        <taxon>Cellulomonas</taxon>
    </lineage>
</organism>
<dbReference type="InterPro" id="IPR036390">
    <property type="entry name" value="WH_DNA-bd_sf"/>
</dbReference>
<evidence type="ECO:0000313" key="6">
    <source>
        <dbReference type="Proteomes" id="UP000562124"/>
    </source>
</evidence>
<feature type="domain" description="Cyclic nucleotide-binding" evidence="4">
    <location>
        <begin position="13"/>
        <end position="131"/>
    </location>
</feature>
<dbReference type="Pfam" id="PF00027">
    <property type="entry name" value="cNMP_binding"/>
    <property type="match status" value="1"/>
</dbReference>
<dbReference type="SUPFAM" id="SSF46785">
    <property type="entry name" value="Winged helix' DNA-binding domain"/>
    <property type="match status" value="1"/>
</dbReference>
<protein>
    <submittedName>
        <fullName evidence="5">Crp/Fnr family transcriptional regulator</fullName>
    </submittedName>
</protein>
<reference evidence="5 6" key="1">
    <citation type="submission" date="2020-04" db="EMBL/GenBank/DDBJ databases">
        <title>Sequencing and Assembly of C. fimi.</title>
        <authorList>
            <person name="Ramsey A.R."/>
        </authorList>
    </citation>
    <scope>NUCLEOTIDE SEQUENCE [LARGE SCALE GENOMIC DNA]</scope>
    <source>
        <strain evidence="5 6">SB</strain>
    </source>
</reference>
<keyword evidence="2" id="KW-0238">DNA-binding</keyword>
<dbReference type="InterPro" id="IPR000595">
    <property type="entry name" value="cNMP-bd_dom"/>
</dbReference>
<dbReference type="InterPro" id="IPR036388">
    <property type="entry name" value="WH-like_DNA-bd_sf"/>
</dbReference>
<dbReference type="SUPFAM" id="SSF51206">
    <property type="entry name" value="cAMP-binding domain-like"/>
    <property type="match status" value="1"/>
</dbReference>
<dbReference type="RefSeq" id="WP_169324482.1">
    <property type="nucleotide sequence ID" value="NZ_JABCJJ010000009.1"/>
</dbReference>
<sequence length="238" mass="25882">MSPGLDQTQRNAILASLPANDATTLATHLREEPLTLGTVLHEPNTPVHTVYFPLTGVVSIVTDVEDDDVVEVATVGHEGMVGLSLFLGADAPTERALVQVSGHALAMSTEDFLRCSETIDGPLNEALRRFSQTMFTQLARNSACNRIHPALQRAARWLLMTSDRMHSPTFDLTQEFLAQMLAVRRASVSQIAQTLAKDACITYTRGTITITDRDRLHGHACNCYDVIRAGSPTAVQGT</sequence>
<dbReference type="InterPro" id="IPR018490">
    <property type="entry name" value="cNMP-bd_dom_sf"/>
</dbReference>
<accession>A0A7Y0LY86</accession>
<comment type="caution">
    <text evidence="5">The sequence shown here is derived from an EMBL/GenBank/DDBJ whole genome shotgun (WGS) entry which is preliminary data.</text>
</comment>
<keyword evidence="6" id="KW-1185">Reference proteome</keyword>
<keyword evidence="1" id="KW-0805">Transcription regulation</keyword>
<proteinExistence type="predicted"/>
<dbReference type="InterPro" id="IPR012318">
    <property type="entry name" value="HTH_CRP"/>
</dbReference>
<dbReference type="PANTHER" id="PTHR24567:SF74">
    <property type="entry name" value="HTH-TYPE TRANSCRIPTIONAL REGULATOR ARCR"/>
    <property type="match status" value="1"/>
</dbReference>
<dbReference type="InterPro" id="IPR050397">
    <property type="entry name" value="Env_Response_Regulators"/>
</dbReference>